<evidence type="ECO:0000256" key="1">
    <source>
        <dbReference type="SAM" id="SignalP"/>
    </source>
</evidence>
<evidence type="ECO:0000313" key="2">
    <source>
        <dbReference type="EMBL" id="MAA16502.1"/>
    </source>
</evidence>
<sequence length="93" mass="9844">MKAAALAITFVAIAAVVQPKTLGQAFNADDFQIQCSENETIKHDAGACDECSCAHGGIPSVCTLQLVLKGCFCDDAHCRTTDGEKCVLKSECY</sequence>
<reference evidence="2" key="1">
    <citation type="journal article" date="2017" name="Parasit. Vectors">
        <title>Sialotranscriptomics of Rhipicephalus zambeziensis reveals intricate expression profiles of secretory proteins and suggests tight temporal transcriptional regulation during blood-feeding.</title>
        <authorList>
            <person name="de Castro M.H."/>
            <person name="de Klerk D."/>
            <person name="Pienaar R."/>
            <person name="Rees D.J.G."/>
            <person name="Mans B.J."/>
        </authorList>
    </citation>
    <scope>NUCLEOTIDE SEQUENCE</scope>
    <source>
        <tissue evidence="2">Salivary glands</tissue>
    </source>
</reference>
<keyword evidence="1" id="KW-0732">Signal</keyword>
<name>A0A224YRN7_9ACAR</name>
<dbReference type="SUPFAM" id="SSF57567">
    <property type="entry name" value="Serine protease inhibitors"/>
    <property type="match status" value="1"/>
</dbReference>
<feature type="chain" id="PRO_5012285057" evidence="1">
    <location>
        <begin position="20"/>
        <end position="93"/>
    </location>
</feature>
<accession>A0A224YRN7</accession>
<dbReference type="EMBL" id="GFPF01005356">
    <property type="protein sequence ID" value="MAA16502.1"/>
    <property type="molecule type" value="Transcribed_RNA"/>
</dbReference>
<dbReference type="AlphaFoldDB" id="A0A224YRN7"/>
<dbReference type="InterPro" id="IPR036084">
    <property type="entry name" value="Ser_inhib-like_sf"/>
</dbReference>
<proteinExistence type="predicted"/>
<feature type="signal peptide" evidence="1">
    <location>
        <begin position="1"/>
        <end position="19"/>
    </location>
</feature>
<dbReference type="Gene3D" id="2.10.25.10">
    <property type="entry name" value="Laminin"/>
    <property type="match status" value="1"/>
</dbReference>
<organism evidence="2">
    <name type="scientific">Rhipicephalus zambeziensis</name>
    <dbReference type="NCBI Taxonomy" id="60191"/>
    <lineage>
        <taxon>Eukaryota</taxon>
        <taxon>Metazoa</taxon>
        <taxon>Ecdysozoa</taxon>
        <taxon>Arthropoda</taxon>
        <taxon>Chelicerata</taxon>
        <taxon>Arachnida</taxon>
        <taxon>Acari</taxon>
        <taxon>Parasitiformes</taxon>
        <taxon>Ixodida</taxon>
        <taxon>Ixodoidea</taxon>
        <taxon>Ixodidae</taxon>
        <taxon>Rhipicephalinae</taxon>
        <taxon>Rhipicephalus</taxon>
        <taxon>Rhipicephalus</taxon>
    </lineage>
</organism>
<protein>
    <submittedName>
        <fullName evidence="2">TIL domain containing protein</fullName>
    </submittedName>
</protein>